<dbReference type="SUPFAM" id="SSF49265">
    <property type="entry name" value="Fibronectin type III"/>
    <property type="match status" value="1"/>
</dbReference>
<comment type="caution">
    <text evidence="3">The sequence shown here is derived from an EMBL/GenBank/DDBJ whole genome shotgun (WGS) entry which is preliminary data.</text>
</comment>
<feature type="chain" id="PRO_5022945212" evidence="1">
    <location>
        <begin position="26"/>
        <end position="1925"/>
    </location>
</feature>
<dbReference type="PROSITE" id="PS50853">
    <property type="entry name" value="FN3"/>
    <property type="match status" value="2"/>
</dbReference>
<name>A0A5C6RN04_9BACT</name>
<dbReference type="CDD" id="cd14948">
    <property type="entry name" value="BACON"/>
    <property type="match status" value="4"/>
</dbReference>
<dbReference type="InterPro" id="IPR045474">
    <property type="entry name" value="GEVED"/>
</dbReference>
<gene>
    <name evidence="3" type="ORF">FRY97_08665</name>
</gene>
<accession>A0A5C6RN04</accession>
<dbReference type="Pfam" id="PF05572">
    <property type="entry name" value="Peptidase_M43"/>
    <property type="match status" value="1"/>
</dbReference>
<evidence type="ECO:0000256" key="1">
    <source>
        <dbReference type="SAM" id="SignalP"/>
    </source>
</evidence>
<dbReference type="InterPro" id="IPR036116">
    <property type="entry name" value="FN3_sf"/>
</dbReference>
<reference evidence="3 4" key="1">
    <citation type="submission" date="2019-08" db="EMBL/GenBank/DDBJ databases">
        <title>Genome of Phaeodactylibacter luteus.</title>
        <authorList>
            <person name="Bowman J.P."/>
        </authorList>
    </citation>
    <scope>NUCLEOTIDE SEQUENCE [LARGE SCALE GENOMIC DNA]</scope>
    <source>
        <strain evidence="3 4">KCTC 42180</strain>
    </source>
</reference>
<dbReference type="InterPro" id="IPR024361">
    <property type="entry name" value="BACON"/>
</dbReference>
<feature type="domain" description="Fibronectin type-III" evidence="2">
    <location>
        <begin position="679"/>
        <end position="766"/>
    </location>
</feature>
<dbReference type="Gene3D" id="3.40.390.10">
    <property type="entry name" value="Collagenase (Catalytic Domain)"/>
    <property type="match status" value="1"/>
</dbReference>
<evidence type="ECO:0000259" key="2">
    <source>
        <dbReference type="PROSITE" id="PS50853"/>
    </source>
</evidence>
<dbReference type="InterPro" id="IPR024079">
    <property type="entry name" value="MetalloPept_cat_dom_sf"/>
</dbReference>
<feature type="signal peptide" evidence="1">
    <location>
        <begin position="1"/>
        <end position="25"/>
    </location>
</feature>
<dbReference type="Pfam" id="PF19190">
    <property type="entry name" value="BACON_2"/>
    <property type="match status" value="3"/>
</dbReference>
<dbReference type="GO" id="GO:0008237">
    <property type="term" value="F:metallopeptidase activity"/>
    <property type="evidence" value="ECO:0007669"/>
    <property type="project" value="InterPro"/>
</dbReference>
<sequence length="1925" mass="203695">MQNIGYMNRLVQFALLALLMAPILAQGQDDEFGCGTTTTPEALSFMTAAQEGYLTFSESFVPGVGEVETKPIQVHLINRSDGTGGLTEAQFEAALTELNDYFSNANLFFQHCGPVNVINSDTYFNFDTSEEAAFFSQHGVANVINIVIPGGNLTVNLSGQLCGYAYLPQGGRDLIAVKRSCMFSGNTFTHEMGHYFGLYHTHGKNNCGSLTDELVDGSNCASAGDDVCDTPADPGLLGIGCTGYVVNSNCQYTGSLTDSQGQVFQPDPSNIMSYAPGSCRNSLTTGQYARMNYFAANGRDNLNCSTSPPPPAGAGETCAEAIELTASGTYTANGPSSGNGCQNCSGGASQADWFYFDAPANGTLSISSCFGGVNTRLWAYTGSCGALNSLASSDDACVISPNGAPAAAELAFNVSAGTRYYFEWDNRWSTDGFDFEFSYVTPCTPPVGVSTAAAGYSSIVQQWAPIDGNVIYNVRHRAAGAVNWITETVYNPRHILENLMPCSTYEWQVQSVCNDLPGNWSATYTLNTQGCNDPYCYSYGNSTTAWISNISLAGLNYPSGNEYGYANFTNQTATVTQGQNYVISLNSDDIQTVPVFWRVWIDFNNDNDFSDVGELVVTTTTNSGSLASAAVTIPQTASIGTVRMRASMSLDGFPTACQAGGNMDVEDYSVQIEGINCPAPPTPSVQEAGVSYAIADWGATAQADEYQLRYREVGSFSWIATTLLGSNSTTLYNLQPCTDYEVQARANCGGTFSSFSGSATFSTTGCGAAYCYAYGSSATTWIDRIALGNIDNVSGNNFGYGDFTAQTTTVVPGGSYQAFLKAASTQGASNVFWRIWIDRNQDNDFNDGGELIFEGSGGNNSTLNASLAIPGNTTPGATRLRISMSPTSYSQPCSVNGEREVEDYQVIVEDPLFLTVAPASITLPFGGGQAQFSISANTSWTVIENAAWMNLAPATGNGSATITLSAQPNASTQSRQVAVIVTGAGVADQTIMVMQEGAPAALSVSPPTQQVPAAAGQTALQVASNVTWAAASDQAWATVGQASGSGNFSLPVSYAANSSSSSRTAVITLSSPGLPSQTATIIQAAGAAPPVLNITPANQQVSADAGQASYNISSNTSWEASTADSWITLQPLSGNGNGTLAAAYTANPAPTPRTGSITLTANGLPPQTVTLEQAGDVANEVLDVTPSSLTVNYLANCVTFDVMSNLAWTVSTNAPWINSIAPSSGMGNGTVTVCYETNSTEQLRTGTLEFTGGSLLAIATLNQAPENLTPPWPINTSSNNTHTVVVPDTLYSNINGAPLQGFDWIGFFYTDLSGTLRCAGAGRWDSNANTAITVYGDDTSTPGKEGFDEGEPFTLRVFRNIEQDTLLAEAAFAPVDAVISHEGRFNIDGLSKLDSLTAFAENEPWFVNQTGANHSVILPTGLFSDIDGALLNTNDWIGFFFADGDTLKCAGQGQWDPLNNTVVTVYGDDAQTPEKDGFSANEMFQVMVYRTNEQEAYPAAAEYAQPDGFLITHTDTFATDGISLIETITVTLDVTQDIILRENWNTISSYVMPEDLSLPSIFAPVSDDIIIVKDEAGNSFIPAFNINDIGLFDNLKGYQVKMTQERVLSVTGSRVPEDTPLPLVPGWQISAYLLGQPSPADVQLGGLFPSLVIAKNSGGDTYIPVLAINDIGELMPGQGYHIRMASPDTLRYSPENFAPGVGTANLGTAPGIIEDRALAAPLGLGQKSGHNATFVLPSEVASRHASPGDRIALLSESGALCGSKIYRGSHLALTAWGDDPSTTEAIEGLKAGEEITLQVWKGEQPIGRSFRMALRDGSGTAHYETDGLQVIRSLESKGGAEEAHTAFCYPNPVQDIANLQFYSDIPGNAQIALVNLQGQAIRSWQHECAKGWNPVQLSLQAPSGLYLLKIDLPNGASQSLKLVAR</sequence>
<organism evidence="3 4">
    <name type="scientific">Phaeodactylibacter luteus</name>
    <dbReference type="NCBI Taxonomy" id="1564516"/>
    <lineage>
        <taxon>Bacteria</taxon>
        <taxon>Pseudomonadati</taxon>
        <taxon>Bacteroidota</taxon>
        <taxon>Saprospiria</taxon>
        <taxon>Saprospirales</taxon>
        <taxon>Haliscomenobacteraceae</taxon>
        <taxon>Phaeodactylibacter</taxon>
    </lineage>
</organism>
<keyword evidence="1" id="KW-0732">Signal</keyword>
<dbReference type="Proteomes" id="UP000321580">
    <property type="component" value="Unassembled WGS sequence"/>
</dbReference>
<protein>
    <submittedName>
        <fullName evidence="3">T9SS type A sorting domain-containing protein</fullName>
    </submittedName>
</protein>
<keyword evidence="4" id="KW-1185">Reference proteome</keyword>
<evidence type="ECO:0000313" key="3">
    <source>
        <dbReference type="EMBL" id="TXB63587.1"/>
    </source>
</evidence>
<evidence type="ECO:0000313" key="4">
    <source>
        <dbReference type="Proteomes" id="UP000321580"/>
    </source>
</evidence>
<dbReference type="InterPro" id="IPR008754">
    <property type="entry name" value="Peptidase_M43"/>
</dbReference>
<dbReference type="InterPro" id="IPR026444">
    <property type="entry name" value="Secre_tail"/>
</dbReference>
<dbReference type="OrthoDB" id="9792152at2"/>
<feature type="domain" description="Fibronectin type-III" evidence="2">
    <location>
        <begin position="445"/>
        <end position="531"/>
    </location>
</feature>
<dbReference type="InterPro" id="IPR003961">
    <property type="entry name" value="FN3_dom"/>
</dbReference>
<proteinExistence type="predicted"/>
<dbReference type="CDD" id="cd00063">
    <property type="entry name" value="FN3"/>
    <property type="match status" value="1"/>
</dbReference>
<dbReference type="Pfam" id="PF13004">
    <property type="entry name" value="BACON"/>
    <property type="match status" value="1"/>
</dbReference>
<dbReference type="EMBL" id="VOOR01000014">
    <property type="protein sequence ID" value="TXB63587.1"/>
    <property type="molecule type" value="Genomic_DNA"/>
</dbReference>
<dbReference type="Pfam" id="PF20009">
    <property type="entry name" value="GEVED"/>
    <property type="match status" value="2"/>
</dbReference>
<dbReference type="NCBIfam" id="TIGR04183">
    <property type="entry name" value="Por_Secre_tail"/>
    <property type="match status" value="1"/>
</dbReference>
<dbReference type="Gene3D" id="2.60.40.10">
    <property type="entry name" value="Immunoglobulins"/>
    <property type="match status" value="6"/>
</dbReference>
<dbReference type="SUPFAM" id="SSF55486">
    <property type="entry name" value="Metalloproteases ('zincins'), catalytic domain"/>
    <property type="match status" value="1"/>
</dbReference>
<dbReference type="InterPro" id="IPR013783">
    <property type="entry name" value="Ig-like_fold"/>
</dbReference>